<keyword evidence="2" id="KW-1185">Reference proteome</keyword>
<proteinExistence type="predicted"/>
<protein>
    <submittedName>
        <fullName evidence="1">Uncharacterized protein</fullName>
    </submittedName>
</protein>
<comment type="caution">
    <text evidence="1">The sequence shown here is derived from an EMBL/GenBank/DDBJ whole genome shotgun (WGS) entry which is preliminary data.</text>
</comment>
<reference evidence="1" key="1">
    <citation type="submission" date="2022-06" db="EMBL/GenBank/DDBJ databases">
        <authorList>
            <person name="Legras J.-L."/>
            <person name="Devillers H."/>
            <person name="Grondin C."/>
        </authorList>
    </citation>
    <scope>NUCLEOTIDE SEQUENCE</scope>
    <source>
        <strain evidence="1">CLIB 1444</strain>
    </source>
</reference>
<sequence>MKRLIVWLITIHLVRSLQYICNNNDHLILKSSIQTDNFYPITLSGDSDIPITLGVNNYIYEESSTLYHEIDVKVIKSPFQGLYIAYPAIVPQEGFYENRFRDNLGELFRIRYSTPRNVSCLSTNLIQFKMIFADEQDNLYNYYFGNCNGNEVSYDSEFNASYCINHEFICYDQAKNRCDQADYGIALEQALLNGMSLEDNSISITGYYPTTSLSCFNNQPCTLTKYSTYSSISSNTMKVISNEIIPQSDNYLPVTSLLTTNYTPEAKACNLTPPFHFFLFFLYYLGY</sequence>
<dbReference type="EMBL" id="CALSDN010000009">
    <property type="protein sequence ID" value="CAH6722416.1"/>
    <property type="molecule type" value="Genomic_DNA"/>
</dbReference>
<accession>A0ACA9YBG4</accession>
<evidence type="ECO:0000313" key="2">
    <source>
        <dbReference type="Proteomes" id="UP001152531"/>
    </source>
</evidence>
<dbReference type="Proteomes" id="UP001152531">
    <property type="component" value="Unassembled WGS sequence"/>
</dbReference>
<gene>
    <name evidence="1" type="ORF">CLIB1444_09S03092</name>
</gene>
<evidence type="ECO:0000313" key="1">
    <source>
        <dbReference type="EMBL" id="CAH6722416.1"/>
    </source>
</evidence>
<name>A0ACA9YBG4_9ASCO</name>
<organism evidence="1 2">
    <name type="scientific">[Candida] jaroonii</name>
    <dbReference type="NCBI Taxonomy" id="467808"/>
    <lineage>
        <taxon>Eukaryota</taxon>
        <taxon>Fungi</taxon>
        <taxon>Dikarya</taxon>
        <taxon>Ascomycota</taxon>
        <taxon>Saccharomycotina</taxon>
        <taxon>Pichiomycetes</taxon>
        <taxon>Debaryomycetaceae</taxon>
        <taxon>Yamadazyma</taxon>
    </lineage>
</organism>